<sequence>MFSSCWPANYRNVRKTCGFLSTSETTGSTADRFNRTGARTCRSSFSWPFAYVGQSQPTQTQSLGTYRPTDPRLPVRLLHFLYFHSMHFRFRFKPPGESFRFTFLRLFSRSYREFSGYSANNTLTKPGFRAKAFQTMISKFDREFNSLFFGKW</sequence>
<keyword evidence="2" id="KW-1185">Reference proteome</keyword>
<organism evidence="1 2">
    <name type="scientific">Nesidiocoris tenuis</name>
    <dbReference type="NCBI Taxonomy" id="355587"/>
    <lineage>
        <taxon>Eukaryota</taxon>
        <taxon>Metazoa</taxon>
        <taxon>Ecdysozoa</taxon>
        <taxon>Arthropoda</taxon>
        <taxon>Hexapoda</taxon>
        <taxon>Insecta</taxon>
        <taxon>Pterygota</taxon>
        <taxon>Neoptera</taxon>
        <taxon>Paraneoptera</taxon>
        <taxon>Hemiptera</taxon>
        <taxon>Heteroptera</taxon>
        <taxon>Panheteroptera</taxon>
        <taxon>Cimicomorpha</taxon>
        <taxon>Miridae</taxon>
        <taxon>Dicyphina</taxon>
        <taxon>Nesidiocoris</taxon>
    </lineage>
</organism>
<reference evidence="1 2" key="1">
    <citation type="submission" date="2020-02" db="EMBL/GenBank/DDBJ databases">
        <authorList>
            <person name="Ferguson B K."/>
        </authorList>
    </citation>
    <scope>NUCLEOTIDE SEQUENCE [LARGE SCALE GENOMIC DNA]</scope>
</reference>
<accession>A0A6H5GB40</accession>
<dbReference type="Proteomes" id="UP000479000">
    <property type="component" value="Unassembled WGS sequence"/>
</dbReference>
<feature type="non-terminal residue" evidence="1">
    <location>
        <position position="152"/>
    </location>
</feature>
<proteinExistence type="predicted"/>
<dbReference type="EMBL" id="CADCXU010008117">
    <property type="protein sequence ID" value="CAA9999043.1"/>
    <property type="molecule type" value="Genomic_DNA"/>
</dbReference>
<protein>
    <submittedName>
        <fullName evidence="1">Uncharacterized protein</fullName>
    </submittedName>
</protein>
<name>A0A6H5GB40_9HEMI</name>
<dbReference type="AlphaFoldDB" id="A0A6H5GB40"/>
<evidence type="ECO:0000313" key="2">
    <source>
        <dbReference type="Proteomes" id="UP000479000"/>
    </source>
</evidence>
<evidence type="ECO:0000313" key="1">
    <source>
        <dbReference type="EMBL" id="CAA9999043.1"/>
    </source>
</evidence>
<gene>
    <name evidence="1" type="ORF">NTEN_LOCUS5326</name>
</gene>